<dbReference type="PANTHER" id="PTHR46623:SF6">
    <property type="entry name" value="ALPHA_BETA-HYDROLASES SUPERFAMILY PROTEIN"/>
    <property type="match status" value="1"/>
</dbReference>
<evidence type="ECO:0000313" key="3">
    <source>
        <dbReference type="Proteomes" id="UP001597237"/>
    </source>
</evidence>
<keyword evidence="2" id="KW-0378">Hydrolase</keyword>
<dbReference type="GO" id="GO:0016787">
    <property type="term" value="F:hydrolase activity"/>
    <property type="evidence" value="ECO:0007669"/>
    <property type="project" value="UniProtKB-KW"/>
</dbReference>
<evidence type="ECO:0000259" key="1">
    <source>
        <dbReference type="Pfam" id="PF01738"/>
    </source>
</evidence>
<accession>A0ABW4MZ98</accession>
<protein>
    <submittedName>
        <fullName evidence="2">Dienelactone hydrolase family protein</fullName>
        <ecNumber evidence="2">3.1.-.-</ecNumber>
    </submittedName>
</protein>
<comment type="caution">
    <text evidence="2">The sequence shown here is derived from an EMBL/GenBank/DDBJ whole genome shotgun (WGS) entry which is preliminary data.</text>
</comment>
<evidence type="ECO:0000313" key="2">
    <source>
        <dbReference type="EMBL" id="MFD1783299.1"/>
    </source>
</evidence>
<proteinExistence type="predicted"/>
<dbReference type="InterPro" id="IPR002925">
    <property type="entry name" value="Dienelactn_hydro"/>
</dbReference>
<organism evidence="2 3">
    <name type="scientific">Phenylobacterium terrae</name>
    <dbReference type="NCBI Taxonomy" id="2665495"/>
    <lineage>
        <taxon>Bacteria</taxon>
        <taxon>Pseudomonadati</taxon>
        <taxon>Pseudomonadota</taxon>
        <taxon>Alphaproteobacteria</taxon>
        <taxon>Caulobacterales</taxon>
        <taxon>Caulobacteraceae</taxon>
        <taxon>Phenylobacterium</taxon>
    </lineage>
</organism>
<dbReference type="EMBL" id="JBHUEY010000001">
    <property type="protein sequence ID" value="MFD1783299.1"/>
    <property type="molecule type" value="Genomic_DNA"/>
</dbReference>
<dbReference type="Proteomes" id="UP001597237">
    <property type="component" value="Unassembled WGS sequence"/>
</dbReference>
<dbReference type="RefSeq" id="WP_377284442.1">
    <property type="nucleotide sequence ID" value="NZ_JBHRSI010000015.1"/>
</dbReference>
<dbReference type="EC" id="3.1.-.-" evidence="2"/>
<dbReference type="PANTHER" id="PTHR46623">
    <property type="entry name" value="CARBOXYMETHYLENEBUTENOLIDASE-RELATED"/>
    <property type="match status" value="1"/>
</dbReference>
<feature type="domain" description="Dienelactone hydrolase" evidence="1">
    <location>
        <begin position="63"/>
        <end position="290"/>
    </location>
</feature>
<reference evidence="3" key="1">
    <citation type="journal article" date="2019" name="Int. J. Syst. Evol. Microbiol.">
        <title>The Global Catalogue of Microorganisms (GCM) 10K type strain sequencing project: providing services to taxonomists for standard genome sequencing and annotation.</title>
        <authorList>
            <consortium name="The Broad Institute Genomics Platform"/>
            <consortium name="The Broad Institute Genome Sequencing Center for Infectious Disease"/>
            <person name="Wu L."/>
            <person name="Ma J."/>
        </authorList>
    </citation>
    <scope>NUCLEOTIDE SEQUENCE [LARGE SCALE GENOMIC DNA]</scope>
    <source>
        <strain evidence="3">DFY28</strain>
    </source>
</reference>
<gene>
    <name evidence="2" type="ORF">ACFSC0_07825</name>
</gene>
<dbReference type="InterPro" id="IPR029058">
    <property type="entry name" value="AB_hydrolase_fold"/>
</dbReference>
<dbReference type="Pfam" id="PF01738">
    <property type="entry name" value="DLH"/>
    <property type="match status" value="1"/>
</dbReference>
<dbReference type="Gene3D" id="3.40.50.1820">
    <property type="entry name" value="alpha/beta hydrolase"/>
    <property type="match status" value="1"/>
</dbReference>
<name>A0ABW4MZ98_9CAUL</name>
<keyword evidence="3" id="KW-1185">Reference proteome</keyword>
<dbReference type="InterPro" id="IPR051049">
    <property type="entry name" value="Dienelactone_hydrolase-like"/>
</dbReference>
<sequence length="299" mass="32891">MPTLTRPEGTRPEDLHLSRRALGLAAFGGYAVYALSADAEPIHTDEAGLVAETVQLPAADRPIPAYLARPDAPGRFPVVVVVSEVFGVHEYIRDVCRRLAKLGYVALAPDFFVRSGQDPSTISDFGEIRKIVSTASDAQVMGDLRAGLTFLSRAPFADRRRMAITGFCWGGAVVWLACSRFREFRAGVAWYGRLARPKPGDFLGEPERRWPIELVSDLRAPVLGLYAGKDQGIPLPDVEAMRQALAAHRKRGSEIIVYPEAQHGFHADYRAQYDAQAAQDGWARMLLHFARNGVAPRPV</sequence>
<dbReference type="SUPFAM" id="SSF53474">
    <property type="entry name" value="alpha/beta-Hydrolases"/>
    <property type="match status" value="1"/>
</dbReference>